<evidence type="ECO:0008006" key="3">
    <source>
        <dbReference type="Google" id="ProtNLM"/>
    </source>
</evidence>
<proteinExistence type="predicted"/>
<dbReference type="OrthoDB" id="3026818at2759"/>
<dbReference type="Proteomes" id="UP001150266">
    <property type="component" value="Unassembled WGS sequence"/>
</dbReference>
<dbReference type="AlphaFoldDB" id="A0A9W9AA05"/>
<keyword evidence="2" id="KW-1185">Reference proteome</keyword>
<accession>A0A9W9AA05</accession>
<organism evidence="1 2">
    <name type="scientific">Lentinula aciculospora</name>
    <dbReference type="NCBI Taxonomy" id="153920"/>
    <lineage>
        <taxon>Eukaryota</taxon>
        <taxon>Fungi</taxon>
        <taxon>Dikarya</taxon>
        <taxon>Basidiomycota</taxon>
        <taxon>Agaricomycotina</taxon>
        <taxon>Agaricomycetes</taxon>
        <taxon>Agaricomycetidae</taxon>
        <taxon>Agaricales</taxon>
        <taxon>Marasmiineae</taxon>
        <taxon>Omphalotaceae</taxon>
        <taxon>Lentinula</taxon>
    </lineage>
</organism>
<sequence length="253" mass="28453">MSSITISNRASSPSVYSDNAFSSSSISISSTRYSAAPSFCAPEDGLAQLEAYAPSEEIVAYVVQFIADVIEHASNVPHNSKDKRRSTHRLINFTKFVTKVVTRLQLATPELLLIVAYVDRAQYRRNMNISTDHADEHALEGVFLGALALALQYLHKQISIKDIDWHSCTGSFSFTDISRFEIDFIQIIKCNDRFTDKELSAYSAVMLAVLQSAPNHFLKHHASSYSSSKTLLRRCLRFFRHSRPKLNRVSSQV</sequence>
<protein>
    <recommendedName>
        <fullName evidence="3">Cyclin N-terminal domain-containing protein</fullName>
    </recommendedName>
</protein>
<dbReference type="Gene3D" id="1.10.472.10">
    <property type="entry name" value="Cyclin-like"/>
    <property type="match status" value="1"/>
</dbReference>
<evidence type="ECO:0000313" key="1">
    <source>
        <dbReference type="EMBL" id="KAJ4477413.1"/>
    </source>
</evidence>
<name>A0A9W9AA05_9AGAR</name>
<evidence type="ECO:0000313" key="2">
    <source>
        <dbReference type="Proteomes" id="UP001150266"/>
    </source>
</evidence>
<reference evidence="1" key="1">
    <citation type="submission" date="2022-08" db="EMBL/GenBank/DDBJ databases">
        <title>A Global Phylogenomic Analysis of the Shiitake Genus Lentinula.</title>
        <authorList>
            <consortium name="DOE Joint Genome Institute"/>
            <person name="Sierra-Patev S."/>
            <person name="Min B."/>
            <person name="Naranjo-Ortiz M."/>
            <person name="Looney B."/>
            <person name="Konkel Z."/>
            <person name="Slot J.C."/>
            <person name="Sakamoto Y."/>
            <person name="Steenwyk J.L."/>
            <person name="Rokas A."/>
            <person name="Carro J."/>
            <person name="Camarero S."/>
            <person name="Ferreira P."/>
            <person name="Molpeceres G."/>
            <person name="Ruiz-Duenas F.J."/>
            <person name="Serrano A."/>
            <person name="Henrissat B."/>
            <person name="Drula E."/>
            <person name="Hughes K.W."/>
            <person name="Mata J.L."/>
            <person name="Ishikawa N.K."/>
            <person name="Vargas-Isla R."/>
            <person name="Ushijima S."/>
            <person name="Smith C.A."/>
            <person name="Ahrendt S."/>
            <person name="Andreopoulos W."/>
            <person name="He G."/>
            <person name="Labutti K."/>
            <person name="Lipzen A."/>
            <person name="Ng V."/>
            <person name="Riley R."/>
            <person name="Sandor L."/>
            <person name="Barry K."/>
            <person name="Martinez A.T."/>
            <person name="Xiao Y."/>
            <person name="Gibbons J.G."/>
            <person name="Terashima K."/>
            <person name="Grigoriev I.V."/>
            <person name="Hibbett D.S."/>
        </authorList>
    </citation>
    <scope>NUCLEOTIDE SEQUENCE</scope>
    <source>
        <strain evidence="1">JLM2183</strain>
    </source>
</reference>
<dbReference type="EMBL" id="JAOTPV010000010">
    <property type="protein sequence ID" value="KAJ4477413.1"/>
    <property type="molecule type" value="Genomic_DNA"/>
</dbReference>
<comment type="caution">
    <text evidence="1">The sequence shown here is derived from an EMBL/GenBank/DDBJ whole genome shotgun (WGS) entry which is preliminary data.</text>
</comment>
<gene>
    <name evidence="1" type="ORF">J3R30DRAFT_217713</name>
</gene>